<organism evidence="2 3">
    <name type="scientific">Diplocloster agilis</name>
    <dbReference type="NCBI Taxonomy" id="2850323"/>
    <lineage>
        <taxon>Bacteria</taxon>
        <taxon>Bacillati</taxon>
        <taxon>Bacillota</taxon>
        <taxon>Clostridia</taxon>
        <taxon>Lachnospirales</taxon>
        <taxon>Lachnospiraceae</taxon>
        <taxon>Diplocloster</taxon>
    </lineage>
</organism>
<name>A0A949NGB2_9FIRM</name>
<accession>A0A949NGB2</accession>
<gene>
    <name evidence="2" type="ORF">KTH89_23170</name>
</gene>
<feature type="domain" description="Peptidase C39-like" evidence="1">
    <location>
        <begin position="63"/>
        <end position="196"/>
    </location>
</feature>
<sequence>MDLPSSQLKQITNHIEEYPERMLEALTKNEELLDYVLAYPENKDRSDKEQPIDLNKDYEEGKIPFFLQWDSRWGYHSYGTEGLIGLDGCGPTCLSMVIVGLTQDLQKNPQAVASFSVENGYLDPSAGTTWALMTTGARQLGIQAEEIRLDESVMKNELSQGHPIICSMRPGDFTTTGHFIVLTGYRDGEFTVNDPNSRSRSSRTWSYSELSHQIKNLWAFSL</sequence>
<reference evidence="2" key="1">
    <citation type="submission" date="2021-06" db="EMBL/GenBank/DDBJ databases">
        <title>Description of novel taxa of the family Lachnospiraceae.</title>
        <authorList>
            <person name="Chaplin A.V."/>
            <person name="Sokolova S.R."/>
            <person name="Pikina A.P."/>
            <person name="Korzhanova M."/>
            <person name="Belova V."/>
            <person name="Korostin D."/>
            <person name="Efimov B.A."/>
        </authorList>
    </citation>
    <scope>NUCLEOTIDE SEQUENCE</scope>
    <source>
        <strain evidence="2">ASD5720</strain>
    </source>
</reference>
<evidence type="ECO:0000259" key="1">
    <source>
        <dbReference type="Pfam" id="PF13529"/>
    </source>
</evidence>
<evidence type="ECO:0000313" key="3">
    <source>
        <dbReference type="Proteomes" id="UP000712157"/>
    </source>
</evidence>
<proteinExistence type="predicted"/>
<dbReference type="InterPro" id="IPR039564">
    <property type="entry name" value="Peptidase_C39-like"/>
</dbReference>
<keyword evidence="3" id="KW-1185">Reference proteome</keyword>
<dbReference type="Pfam" id="PF13529">
    <property type="entry name" value="Peptidase_C39_2"/>
    <property type="match status" value="1"/>
</dbReference>
<dbReference type="Proteomes" id="UP000712157">
    <property type="component" value="Unassembled WGS sequence"/>
</dbReference>
<dbReference type="EMBL" id="JAHQCW010000060">
    <property type="protein sequence ID" value="MBU9739441.1"/>
    <property type="molecule type" value="Genomic_DNA"/>
</dbReference>
<comment type="caution">
    <text evidence="2">The sequence shown here is derived from an EMBL/GenBank/DDBJ whole genome shotgun (WGS) entry which is preliminary data.</text>
</comment>
<dbReference type="Gene3D" id="3.90.70.10">
    <property type="entry name" value="Cysteine proteinases"/>
    <property type="match status" value="1"/>
</dbReference>
<dbReference type="AlphaFoldDB" id="A0A949NGB2"/>
<protein>
    <submittedName>
        <fullName evidence="2">C39 family peptidase</fullName>
    </submittedName>
</protein>
<evidence type="ECO:0000313" key="2">
    <source>
        <dbReference type="EMBL" id="MBU9739441.1"/>
    </source>
</evidence>